<sequence>MWPAKNTPWIRNDDTVIINKLVPANFDSLFENRKHSKGGGIACLFKKSVKVSRVSTENLFSTFEILQLNVFLGKNHVRIVSVYRPPSTSVVDFLTEFVELLSNLNTGPGHLIILGDFNLHVDKANDSNIKKFLLLLDAFSLKQHVDVPTHRHNHILDLVITKEHDSIIQSCDVVDHQISDHYSLFCNLSFPKPEPLKRTISFRKTKNIPIDKFRSDINNSLLLSTIATKPDTHQQVDVYNNVLSEILEKHAPLKTKEIIIRPNKQ</sequence>
<dbReference type="GO" id="GO:0003824">
    <property type="term" value="F:catalytic activity"/>
    <property type="evidence" value="ECO:0007669"/>
    <property type="project" value="InterPro"/>
</dbReference>
<keyword evidence="3" id="KW-1185">Reference proteome</keyword>
<dbReference type="PANTHER" id="PTHR46670">
    <property type="entry name" value="ENDO/EXONUCLEASE/PHOSPHATASE DOMAIN-CONTAINING PROTEIN"/>
    <property type="match status" value="1"/>
</dbReference>
<dbReference type="Pfam" id="PF14529">
    <property type="entry name" value="Exo_endo_phos_2"/>
    <property type="match status" value="1"/>
</dbReference>
<dbReference type="Proteomes" id="UP001347796">
    <property type="component" value="Unassembled WGS sequence"/>
</dbReference>
<dbReference type="AlphaFoldDB" id="A0AAN8PXG5"/>
<dbReference type="InterPro" id="IPR005135">
    <property type="entry name" value="Endo/exonuclease/phosphatase"/>
</dbReference>
<dbReference type="SUPFAM" id="SSF56219">
    <property type="entry name" value="DNase I-like"/>
    <property type="match status" value="1"/>
</dbReference>
<evidence type="ECO:0000259" key="1">
    <source>
        <dbReference type="Pfam" id="PF14529"/>
    </source>
</evidence>
<accession>A0AAN8PXG5</accession>
<feature type="domain" description="Endonuclease/exonuclease/phosphatase" evidence="1">
    <location>
        <begin position="77"/>
        <end position="183"/>
    </location>
</feature>
<name>A0AAN8PXG5_PATCE</name>
<protein>
    <recommendedName>
        <fullName evidence="1">Endonuclease/exonuclease/phosphatase domain-containing protein</fullName>
    </recommendedName>
</protein>
<proteinExistence type="predicted"/>
<dbReference type="EMBL" id="JAZGQO010000004">
    <property type="protein sequence ID" value="KAK6187423.1"/>
    <property type="molecule type" value="Genomic_DNA"/>
</dbReference>
<dbReference type="Gene3D" id="3.60.10.10">
    <property type="entry name" value="Endonuclease/exonuclease/phosphatase"/>
    <property type="match status" value="1"/>
</dbReference>
<dbReference type="InterPro" id="IPR036691">
    <property type="entry name" value="Endo/exonu/phosph_ase_sf"/>
</dbReference>
<evidence type="ECO:0000313" key="2">
    <source>
        <dbReference type="EMBL" id="KAK6187423.1"/>
    </source>
</evidence>
<comment type="caution">
    <text evidence="2">The sequence shown here is derived from an EMBL/GenBank/DDBJ whole genome shotgun (WGS) entry which is preliminary data.</text>
</comment>
<gene>
    <name evidence="2" type="ORF">SNE40_005456</name>
</gene>
<organism evidence="2 3">
    <name type="scientific">Patella caerulea</name>
    <name type="common">Rayed Mediterranean limpet</name>
    <dbReference type="NCBI Taxonomy" id="87958"/>
    <lineage>
        <taxon>Eukaryota</taxon>
        <taxon>Metazoa</taxon>
        <taxon>Spiralia</taxon>
        <taxon>Lophotrochozoa</taxon>
        <taxon>Mollusca</taxon>
        <taxon>Gastropoda</taxon>
        <taxon>Patellogastropoda</taxon>
        <taxon>Patelloidea</taxon>
        <taxon>Patellidae</taxon>
        <taxon>Patella</taxon>
    </lineage>
</organism>
<dbReference type="PANTHER" id="PTHR46670:SF3">
    <property type="entry name" value="ENDONUCLEASE_EXONUCLEASE_PHOSPHATASE DOMAIN-CONTAINING PROTEIN"/>
    <property type="match status" value="1"/>
</dbReference>
<reference evidence="2 3" key="1">
    <citation type="submission" date="2024-01" db="EMBL/GenBank/DDBJ databases">
        <title>The genome of the rayed Mediterranean limpet Patella caerulea (Linnaeus, 1758).</title>
        <authorList>
            <person name="Anh-Thu Weber A."/>
            <person name="Halstead-Nussloch G."/>
        </authorList>
    </citation>
    <scope>NUCLEOTIDE SEQUENCE [LARGE SCALE GENOMIC DNA]</scope>
    <source>
        <strain evidence="2">AATW-2023a</strain>
        <tissue evidence="2">Whole specimen</tissue>
    </source>
</reference>
<evidence type="ECO:0000313" key="3">
    <source>
        <dbReference type="Proteomes" id="UP001347796"/>
    </source>
</evidence>